<dbReference type="Pfam" id="PF04386">
    <property type="entry name" value="SspB"/>
    <property type="match status" value="1"/>
</dbReference>
<dbReference type="AlphaFoldDB" id="A0A2U8BTK7"/>
<dbReference type="InterPro" id="IPR007481">
    <property type="entry name" value="SspB"/>
</dbReference>
<dbReference type="Gene3D" id="2.30.30.220">
    <property type="entry name" value="SspB-like"/>
    <property type="match status" value="1"/>
</dbReference>
<dbReference type="KEGG" id="fso:Fsol_00701"/>
<sequence>MKKKLEYGKLYPSIVRLMITDALRMIEEKESALDFCIHLTCDTYHRGVVVSSVLRERYPYEVQVTLQPPCKDFKVSHEKLSVTAAFDELTEHVVIPLAALKRFEDVIAGISVDFEALRSIDKRPANYQSDIDTSVLNRFTDSDGVAILDARNIFIKTR</sequence>
<reference evidence="1 2" key="1">
    <citation type="journal article" date="2018" name="Genome Biol. Evol.">
        <title>The Genome Sequence of "Candidatus Fokinia solitaria": Insights on Reductive Evolution in Rickettsiales.</title>
        <authorList>
            <person name="Floriano A.M."/>
            <person name="Castelli M."/>
            <person name="Krenek S."/>
            <person name="Berendonk T.U."/>
            <person name="Bazzocchi C."/>
            <person name="Petroni G."/>
            <person name="Sassera D."/>
        </authorList>
    </citation>
    <scope>NUCLEOTIDE SEQUENCE [LARGE SCALE GENOMIC DNA]</scope>
    <source>
        <strain evidence="1">Rio ETE_ALG 3VII</strain>
    </source>
</reference>
<organism evidence="1 2">
    <name type="scientific">Candidatus Fokinia solitaria</name>
    <dbReference type="NCBI Taxonomy" id="1802984"/>
    <lineage>
        <taxon>Bacteria</taxon>
        <taxon>Pseudomonadati</taxon>
        <taxon>Pseudomonadota</taxon>
        <taxon>Alphaproteobacteria</taxon>
        <taxon>Rickettsiales</taxon>
        <taxon>Candidatus Midichloriaceae</taxon>
        <taxon>Candidatus Fokinia</taxon>
    </lineage>
</organism>
<dbReference type="InterPro" id="IPR036760">
    <property type="entry name" value="SspB-like_sf"/>
</dbReference>
<keyword evidence="2" id="KW-1185">Reference proteome</keyword>
<accession>A0A2U8BTK7</accession>
<dbReference type="Proteomes" id="UP000244519">
    <property type="component" value="Chromosome"/>
</dbReference>
<protein>
    <submittedName>
        <fullName evidence="1">Stringent starvation protein B</fullName>
    </submittedName>
</protein>
<proteinExistence type="predicted"/>
<name>A0A2U8BTK7_9RICK</name>
<dbReference type="SUPFAM" id="SSF101738">
    <property type="entry name" value="SspB-like"/>
    <property type="match status" value="1"/>
</dbReference>
<dbReference type="OrthoDB" id="9800412at2"/>
<dbReference type="EMBL" id="CP025989">
    <property type="protein sequence ID" value="AWD33477.1"/>
    <property type="molecule type" value="Genomic_DNA"/>
</dbReference>
<evidence type="ECO:0000313" key="1">
    <source>
        <dbReference type="EMBL" id="AWD33477.1"/>
    </source>
</evidence>
<gene>
    <name evidence="1" type="ORF">Fsol_00701</name>
</gene>
<dbReference type="RefSeq" id="WP_108673484.1">
    <property type="nucleotide sequence ID" value="NZ_CP025989.1"/>
</dbReference>
<evidence type="ECO:0000313" key="2">
    <source>
        <dbReference type="Proteomes" id="UP000244519"/>
    </source>
</evidence>